<gene>
    <name evidence="3" type="ORF">BYL167_LOCUS5451</name>
    <name evidence="1" type="ORF">CJN711_LOCUS16136</name>
    <name evidence="4" type="ORF">GIL414_LOCUS5680</name>
    <name evidence="2" type="ORF">KQP761_LOCUS13520</name>
    <name evidence="5" type="ORF">SMN809_LOCUS7132</name>
</gene>
<dbReference type="AlphaFoldDB" id="A0A815RQ85"/>
<reference evidence="2" key="1">
    <citation type="submission" date="2021-02" db="EMBL/GenBank/DDBJ databases">
        <authorList>
            <person name="Nowell W R."/>
        </authorList>
    </citation>
    <scope>NUCLEOTIDE SEQUENCE</scope>
</reference>
<evidence type="ECO:0000313" key="2">
    <source>
        <dbReference type="EMBL" id="CAF1480054.1"/>
    </source>
</evidence>
<evidence type="ECO:0000313" key="3">
    <source>
        <dbReference type="EMBL" id="CAF3843894.1"/>
    </source>
</evidence>
<accession>A0A815RQ85</accession>
<name>A0A815RQ85_9BILA</name>
<dbReference type="EMBL" id="CAJNOW010006273">
    <property type="protein sequence ID" value="CAF1480054.1"/>
    <property type="molecule type" value="Genomic_DNA"/>
</dbReference>
<dbReference type="EMBL" id="CAJOBJ010001532">
    <property type="protein sequence ID" value="CAF3883791.1"/>
    <property type="molecule type" value="Genomic_DNA"/>
</dbReference>
<evidence type="ECO:0000313" key="1">
    <source>
        <dbReference type="EMBL" id="CAF1284160.1"/>
    </source>
</evidence>
<organism evidence="2 6">
    <name type="scientific">Rotaria magnacalcarata</name>
    <dbReference type="NCBI Taxonomy" id="392030"/>
    <lineage>
        <taxon>Eukaryota</taxon>
        <taxon>Metazoa</taxon>
        <taxon>Spiralia</taxon>
        <taxon>Gnathifera</taxon>
        <taxon>Rotifera</taxon>
        <taxon>Eurotatoria</taxon>
        <taxon>Bdelloidea</taxon>
        <taxon>Philodinida</taxon>
        <taxon>Philodinidae</taxon>
        <taxon>Rotaria</taxon>
    </lineage>
</organism>
<evidence type="ECO:0000313" key="5">
    <source>
        <dbReference type="EMBL" id="CAF3910674.1"/>
    </source>
</evidence>
<dbReference type="Proteomes" id="UP000663834">
    <property type="component" value="Unassembled WGS sequence"/>
</dbReference>
<dbReference type="Proteomes" id="UP000681967">
    <property type="component" value="Unassembled WGS sequence"/>
</dbReference>
<proteinExistence type="predicted"/>
<dbReference type="Proteomes" id="UP000663855">
    <property type="component" value="Unassembled WGS sequence"/>
</dbReference>
<evidence type="ECO:0000313" key="4">
    <source>
        <dbReference type="EMBL" id="CAF3883791.1"/>
    </source>
</evidence>
<dbReference type="Proteomes" id="UP000676336">
    <property type="component" value="Unassembled WGS sequence"/>
</dbReference>
<dbReference type="EMBL" id="CAJNOV010007402">
    <property type="protein sequence ID" value="CAF1284160.1"/>
    <property type="molecule type" value="Genomic_DNA"/>
</dbReference>
<dbReference type="EMBL" id="CAJOBH010001246">
    <property type="protein sequence ID" value="CAF3843894.1"/>
    <property type="molecule type" value="Genomic_DNA"/>
</dbReference>
<dbReference type="Proteomes" id="UP000681720">
    <property type="component" value="Unassembled WGS sequence"/>
</dbReference>
<comment type="caution">
    <text evidence="2">The sequence shown here is derived from an EMBL/GenBank/DDBJ whole genome shotgun (WGS) entry which is preliminary data.</text>
</comment>
<dbReference type="EMBL" id="CAJOBI010002022">
    <property type="protein sequence ID" value="CAF3910674.1"/>
    <property type="molecule type" value="Genomic_DNA"/>
</dbReference>
<sequence length="72" mass="8663">MEQHYHWHRQHYQRQQWQQHRRHRQLLLLMSTVIHALHQATVAPATRVQLRAMVVSSLASAIRNRGQRSAHQ</sequence>
<evidence type="ECO:0000313" key="6">
    <source>
        <dbReference type="Proteomes" id="UP000663834"/>
    </source>
</evidence>
<protein>
    <submittedName>
        <fullName evidence="2">Uncharacterized protein</fullName>
    </submittedName>
</protein>